<reference evidence="3 4" key="1">
    <citation type="submission" date="2015-03" db="EMBL/GenBank/DDBJ databases">
        <title>Genomics and transcriptomics of the oil-accumulating basidiomycete yeast T. oleaginosus allow insights into substrate utilization and the diverse evolutionary trajectories of mating systems in fungi.</title>
        <authorList>
            <consortium name="DOE Joint Genome Institute"/>
            <person name="Kourist R."/>
            <person name="Kracht O."/>
            <person name="Bracharz F."/>
            <person name="Lipzen A."/>
            <person name="Nolan M."/>
            <person name="Ohm R."/>
            <person name="Grigoriev I."/>
            <person name="Sun S."/>
            <person name="Heitman J."/>
            <person name="Bruck T."/>
            <person name="Nowrousian M."/>
        </authorList>
    </citation>
    <scope>NUCLEOTIDE SEQUENCE [LARGE SCALE GENOMIC DNA]</scope>
    <source>
        <strain evidence="3 4">IBC0246</strain>
    </source>
</reference>
<feature type="region of interest" description="Disordered" evidence="1">
    <location>
        <begin position="152"/>
        <end position="193"/>
    </location>
</feature>
<sequence length="193" mass="21446">MDISQSRTQPNVPEAAACRHRLRQEGPVPGLRLGLCRVHALALCSAFAAASALGAADFFLAKFLLIRRAHRPGAQRKPTLTTLRPAWLPFPVRARFHAADGVTEMDMPGVCCAMSQLLILVACGGERHHSTFFPCTPSWRCRNTWCGETNPGHGWHTSPRHRSQVSKDHEDTRAERARRVARKGSRSRTYCIA</sequence>
<dbReference type="Proteomes" id="UP000053611">
    <property type="component" value="Unassembled WGS sequence"/>
</dbReference>
<evidence type="ECO:0000313" key="3">
    <source>
        <dbReference type="EMBL" id="KLT39783.1"/>
    </source>
</evidence>
<gene>
    <name evidence="3" type="ORF">CC85DRAFT_178378</name>
</gene>
<keyword evidence="4" id="KW-1185">Reference proteome</keyword>
<proteinExistence type="predicted"/>
<dbReference type="RefSeq" id="XP_018276274.1">
    <property type="nucleotide sequence ID" value="XM_018419757.1"/>
</dbReference>
<keyword evidence="2" id="KW-1133">Transmembrane helix</keyword>
<dbReference type="EMBL" id="KQ087249">
    <property type="protein sequence ID" value="KLT39783.1"/>
    <property type="molecule type" value="Genomic_DNA"/>
</dbReference>
<evidence type="ECO:0000256" key="2">
    <source>
        <dbReference type="SAM" id="Phobius"/>
    </source>
</evidence>
<keyword evidence="2" id="KW-0812">Transmembrane</keyword>
<dbReference type="GeneID" id="28980360"/>
<evidence type="ECO:0000256" key="1">
    <source>
        <dbReference type="SAM" id="MobiDB-lite"/>
    </source>
</evidence>
<accession>A0A0J0XFG0</accession>
<protein>
    <submittedName>
        <fullName evidence="3">Uncharacterized protein</fullName>
    </submittedName>
</protein>
<evidence type="ECO:0000313" key="4">
    <source>
        <dbReference type="Proteomes" id="UP000053611"/>
    </source>
</evidence>
<name>A0A0J0XFG0_9TREE</name>
<organism evidence="3 4">
    <name type="scientific">Cutaneotrichosporon oleaginosum</name>
    <dbReference type="NCBI Taxonomy" id="879819"/>
    <lineage>
        <taxon>Eukaryota</taxon>
        <taxon>Fungi</taxon>
        <taxon>Dikarya</taxon>
        <taxon>Basidiomycota</taxon>
        <taxon>Agaricomycotina</taxon>
        <taxon>Tremellomycetes</taxon>
        <taxon>Trichosporonales</taxon>
        <taxon>Trichosporonaceae</taxon>
        <taxon>Cutaneotrichosporon</taxon>
    </lineage>
</organism>
<keyword evidence="2" id="KW-0472">Membrane</keyword>
<dbReference type="AlphaFoldDB" id="A0A0J0XFG0"/>
<feature type="compositionally biased region" description="Basic and acidic residues" evidence="1">
    <location>
        <begin position="165"/>
        <end position="178"/>
    </location>
</feature>
<feature type="transmembrane region" description="Helical" evidence="2">
    <location>
        <begin position="38"/>
        <end position="61"/>
    </location>
</feature>